<dbReference type="Pfam" id="PF10049">
    <property type="entry name" value="DUF2283"/>
    <property type="match status" value="1"/>
</dbReference>
<keyword evidence="2" id="KW-1185">Reference proteome</keyword>
<dbReference type="PANTHER" id="PTHR37029:SF1">
    <property type="entry name" value="SSR1768 PROTEIN"/>
    <property type="match status" value="1"/>
</dbReference>
<proteinExistence type="predicted"/>
<evidence type="ECO:0000313" key="1">
    <source>
        <dbReference type="EMBL" id="TDC87399.1"/>
    </source>
</evidence>
<organism evidence="1 2">
    <name type="scientific">Nonomuraea deserti</name>
    <dbReference type="NCBI Taxonomy" id="1848322"/>
    <lineage>
        <taxon>Bacteria</taxon>
        <taxon>Bacillati</taxon>
        <taxon>Actinomycetota</taxon>
        <taxon>Actinomycetes</taxon>
        <taxon>Streptosporangiales</taxon>
        <taxon>Streptosporangiaceae</taxon>
        <taxon>Nonomuraea</taxon>
    </lineage>
</organism>
<reference evidence="1 2" key="1">
    <citation type="submission" date="2019-03" db="EMBL/GenBank/DDBJ databases">
        <title>Draft genome sequences of novel Actinobacteria.</title>
        <authorList>
            <person name="Sahin N."/>
            <person name="Ay H."/>
            <person name="Saygin H."/>
        </authorList>
    </citation>
    <scope>NUCLEOTIDE SEQUENCE [LARGE SCALE GENOMIC DNA]</scope>
    <source>
        <strain evidence="1 2">KC310</strain>
    </source>
</reference>
<evidence type="ECO:0000313" key="2">
    <source>
        <dbReference type="Proteomes" id="UP000295258"/>
    </source>
</evidence>
<dbReference type="PANTHER" id="PTHR37029">
    <property type="entry name" value="SSR1768 PROTEIN"/>
    <property type="match status" value="1"/>
</dbReference>
<sequence>MGGHRRQERPGGLHRLAGQEKEVNLRIEYDKEADIAYVYVADLIREGEAATQVLVEADELRGDVVLDLDENGFLIGIEILGASRVLRPAQLGR</sequence>
<comment type="caution">
    <text evidence="1">The sequence shown here is derived from an EMBL/GenBank/DDBJ whole genome shotgun (WGS) entry which is preliminary data.</text>
</comment>
<accession>A0A4R4UKS3</accession>
<dbReference type="AlphaFoldDB" id="A0A4R4UKS3"/>
<protein>
    <submittedName>
        <fullName evidence="1">DUF2283 domain-containing protein</fullName>
    </submittedName>
</protein>
<dbReference type="Proteomes" id="UP000295258">
    <property type="component" value="Unassembled WGS sequence"/>
</dbReference>
<dbReference type="EMBL" id="SMKO01000269">
    <property type="protein sequence ID" value="TDC87399.1"/>
    <property type="molecule type" value="Genomic_DNA"/>
</dbReference>
<gene>
    <name evidence="1" type="ORF">E1292_46755</name>
</gene>
<dbReference type="InterPro" id="IPR019270">
    <property type="entry name" value="DUF2283"/>
</dbReference>
<name>A0A4R4UKS3_9ACTN</name>